<dbReference type="Gramene" id="OB02G29740.1">
    <property type="protein sequence ID" value="OB02G29740.1"/>
    <property type="gene ID" value="OB02G29740"/>
</dbReference>
<name>J3LEA7_ORYBR</name>
<evidence type="ECO:0000313" key="2">
    <source>
        <dbReference type="Proteomes" id="UP000006038"/>
    </source>
</evidence>
<dbReference type="AlphaFoldDB" id="J3LEA7"/>
<dbReference type="EnsemblPlants" id="OB02G29740.1">
    <property type="protein sequence ID" value="OB02G29740.1"/>
    <property type="gene ID" value="OB02G29740"/>
</dbReference>
<sequence>MEFSGDIKAVVTRWLGYYNLSFDYAGECWNLCWIGSNGMSKGKERRPTALSLVPNQAIGGTPNRIGFSPRSCNVHIRGSSGSWNAPIVPKLGQGPKFLKVHWSDWKTISCTTTTSG</sequence>
<evidence type="ECO:0000313" key="1">
    <source>
        <dbReference type="EnsemblPlants" id="OB02G29740.1"/>
    </source>
</evidence>
<accession>J3LEA7</accession>
<organism evidence="1">
    <name type="scientific">Oryza brachyantha</name>
    <name type="common">malo sina</name>
    <dbReference type="NCBI Taxonomy" id="4533"/>
    <lineage>
        <taxon>Eukaryota</taxon>
        <taxon>Viridiplantae</taxon>
        <taxon>Streptophyta</taxon>
        <taxon>Embryophyta</taxon>
        <taxon>Tracheophyta</taxon>
        <taxon>Spermatophyta</taxon>
        <taxon>Magnoliopsida</taxon>
        <taxon>Liliopsida</taxon>
        <taxon>Poales</taxon>
        <taxon>Poaceae</taxon>
        <taxon>BOP clade</taxon>
        <taxon>Oryzoideae</taxon>
        <taxon>Oryzeae</taxon>
        <taxon>Oryzinae</taxon>
        <taxon>Oryza</taxon>
    </lineage>
</organism>
<proteinExistence type="predicted"/>
<reference evidence="1" key="1">
    <citation type="submission" date="2013-04" db="UniProtKB">
        <authorList>
            <consortium name="EnsemblPlants"/>
        </authorList>
    </citation>
    <scope>IDENTIFICATION</scope>
</reference>
<dbReference type="HOGENOM" id="CLU_2103142_0_0_1"/>
<keyword evidence="2" id="KW-1185">Reference proteome</keyword>
<dbReference type="Proteomes" id="UP000006038">
    <property type="component" value="Unassembled WGS sequence"/>
</dbReference>
<protein>
    <submittedName>
        <fullName evidence="1">Uncharacterized protein</fullName>
    </submittedName>
</protein>